<feature type="repeat" description="RCC1" evidence="3">
    <location>
        <begin position="274"/>
        <end position="339"/>
    </location>
</feature>
<feature type="domain" description="RCC1-like" evidence="5">
    <location>
        <begin position="105"/>
        <end position="505"/>
    </location>
</feature>
<dbReference type="GO" id="GO:0005085">
    <property type="term" value="F:guanyl-nucleotide exchange factor activity"/>
    <property type="evidence" value="ECO:0007669"/>
    <property type="project" value="TreeGrafter"/>
</dbReference>
<evidence type="ECO:0000259" key="5">
    <source>
        <dbReference type="Pfam" id="PF25390"/>
    </source>
</evidence>
<dbReference type="Proteomes" id="UP000192247">
    <property type="component" value="Unassembled WGS sequence"/>
</dbReference>
<evidence type="ECO:0000256" key="3">
    <source>
        <dbReference type="PROSITE-ProRule" id="PRU00235"/>
    </source>
</evidence>
<name>A0A1V9XSH8_9ACAR</name>
<feature type="repeat" description="RCC1" evidence="3">
    <location>
        <begin position="340"/>
        <end position="397"/>
    </location>
</feature>
<dbReference type="PRINTS" id="PR00633">
    <property type="entry name" value="RCCNDNSATION"/>
</dbReference>
<dbReference type="SUPFAM" id="SSF50985">
    <property type="entry name" value="RCC1/BLIP-II"/>
    <property type="match status" value="1"/>
</dbReference>
<dbReference type="PANTHER" id="PTHR45982:SF8">
    <property type="entry name" value="E3 UBIQUITIN-PROTEIN LIGASE HERC2-LIKE PROTEIN-RELATED"/>
    <property type="match status" value="1"/>
</dbReference>
<feature type="compositionally biased region" description="Basic residues" evidence="4">
    <location>
        <begin position="44"/>
        <end position="54"/>
    </location>
</feature>
<protein>
    <submittedName>
        <fullName evidence="6">Regulator of chromosome condensation-like</fullName>
    </submittedName>
</protein>
<feature type="repeat" description="RCC1" evidence="3">
    <location>
        <begin position="216"/>
        <end position="273"/>
    </location>
</feature>
<dbReference type="OrthoDB" id="61110at2759"/>
<sequence length="517" mass="55899">MRVTLGDSGESGNMASKELDSLNNNHEAKSKEDGYHSDKQLPAPKKRGRPRKKAKPENAHTGDIAEDLSNTSEDELRRKVPRKRKTAAAPATVLEVPQIVSETKLLAAGDGEVGQLGIGEDGESGKPRFVAVCALGGKSEVQPKAVRCAAGAMHSLVLTSKGDMYSFGCNDDGTLGRVTAEEKDCFVPGRVDIPDNFKVSKIAVGNVHNVALTTNGRVLLWGIYRDSNGPLGIDPKSDKAEPIRKPNDITSLVPERIIDVACGADHTLLLSNEGNVFSMGCAEQGRLGRIRRSHCCRQNRRGQAIMLSPGLVVVISRRKSVKFNRIWAGRYTSFARSEDGTIWGCGLNNFKQLGPLKASEMQDHCAFLMVRLHAFDPKIRWVDIVSGEQHTLALDDTGRVFAMGRVLYGRLGLGKADANDPDVTALTPLPDLEDITAIAAGDHTSFALNKRGSLFSWGQGTNMLGQGDREVTEEQDLFTPTVCTSKVLKSSNVVHISAGSNHSLCIVTPRDLENNNG</sequence>
<keyword evidence="1" id="KW-0344">Guanine-nucleotide releasing factor</keyword>
<dbReference type="InterPro" id="IPR000408">
    <property type="entry name" value="Reg_chr_condens"/>
</dbReference>
<evidence type="ECO:0000313" key="6">
    <source>
        <dbReference type="EMBL" id="OQR76411.1"/>
    </source>
</evidence>
<dbReference type="InParanoid" id="A0A1V9XSH8"/>
<evidence type="ECO:0000256" key="4">
    <source>
        <dbReference type="SAM" id="MobiDB-lite"/>
    </source>
</evidence>
<dbReference type="FunCoup" id="A0A1V9XSH8">
    <property type="interactions" value="1856"/>
</dbReference>
<dbReference type="STRING" id="418985.A0A1V9XSH8"/>
<dbReference type="Gene3D" id="2.130.10.30">
    <property type="entry name" value="Regulator of chromosome condensation 1/beta-lactamase-inhibitor protein II"/>
    <property type="match status" value="1"/>
</dbReference>
<evidence type="ECO:0000256" key="2">
    <source>
        <dbReference type="ARBA" id="ARBA00022737"/>
    </source>
</evidence>
<evidence type="ECO:0000256" key="1">
    <source>
        <dbReference type="ARBA" id="ARBA00022658"/>
    </source>
</evidence>
<evidence type="ECO:0000313" key="7">
    <source>
        <dbReference type="Proteomes" id="UP000192247"/>
    </source>
</evidence>
<dbReference type="PROSITE" id="PS50012">
    <property type="entry name" value="RCC1_3"/>
    <property type="match status" value="7"/>
</dbReference>
<dbReference type="PROSITE" id="PS00626">
    <property type="entry name" value="RCC1_2"/>
    <property type="match status" value="1"/>
</dbReference>
<organism evidence="6 7">
    <name type="scientific">Tropilaelaps mercedesae</name>
    <dbReference type="NCBI Taxonomy" id="418985"/>
    <lineage>
        <taxon>Eukaryota</taxon>
        <taxon>Metazoa</taxon>
        <taxon>Ecdysozoa</taxon>
        <taxon>Arthropoda</taxon>
        <taxon>Chelicerata</taxon>
        <taxon>Arachnida</taxon>
        <taxon>Acari</taxon>
        <taxon>Parasitiformes</taxon>
        <taxon>Mesostigmata</taxon>
        <taxon>Gamasina</taxon>
        <taxon>Dermanyssoidea</taxon>
        <taxon>Laelapidae</taxon>
        <taxon>Tropilaelaps</taxon>
    </lineage>
</organism>
<feature type="repeat" description="RCC1" evidence="3">
    <location>
        <begin position="452"/>
        <end position="509"/>
    </location>
</feature>
<dbReference type="InterPro" id="IPR051553">
    <property type="entry name" value="Ran_GTPase-activating"/>
</dbReference>
<dbReference type="Pfam" id="PF25390">
    <property type="entry name" value="WD40_RLD"/>
    <property type="match status" value="1"/>
</dbReference>
<dbReference type="AlphaFoldDB" id="A0A1V9XSH8"/>
<proteinExistence type="predicted"/>
<accession>A0A1V9XSH8</accession>
<keyword evidence="2" id="KW-0677">Repeat</keyword>
<feature type="repeat" description="RCC1" evidence="3">
    <location>
        <begin position="162"/>
        <end position="215"/>
    </location>
</feature>
<feature type="repeat" description="RCC1" evidence="3">
    <location>
        <begin position="103"/>
        <end position="161"/>
    </location>
</feature>
<feature type="region of interest" description="Disordered" evidence="4">
    <location>
        <begin position="1"/>
        <end position="90"/>
    </location>
</feature>
<dbReference type="GO" id="GO:0005737">
    <property type="term" value="C:cytoplasm"/>
    <property type="evidence" value="ECO:0007669"/>
    <property type="project" value="TreeGrafter"/>
</dbReference>
<gene>
    <name evidence="6" type="ORF">BIW11_07802</name>
</gene>
<dbReference type="InterPro" id="IPR058923">
    <property type="entry name" value="RCC1-like_dom"/>
</dbReference>
<reference evidence="6 7" key="1">
    <citation type="journal article" date="2017" name="Gigascience">
        <title>Draft genome of the honey bee ectoparasitic mite, Tropilaelaps mercedesae, is shaped by the parasitic life history.</title>
        <authorList>
            <person name="Dong X."/>
            <person name="Armstrong S.D."/>
            <person name="Xia D."/>
            <person name="Makepeace B.L."/>
            <person name="Darby A.C."/>
            <person name="Kadowaki T."/>
        </authorList>
    </citation>
    <scope>NUCLEOTIDE SEQUENCE [LARGE SCALE GENOMIC DNA]</scope>
    <source>
        <strain evidence="6">Wuxi-XJTLU</strain>
    </source>
</reference>
<comment type="caution">
    <text evidence="6">The sequence shown here is derived from an EMBL/GenBank/DDBJ whole genome shotgun (WGS) entry which is preliminary data.</text>
</comment>
<dbReference type="InterPro" id="IPR009091">
    <property type="entry name" value="RCC1/BLIP-II"/>
</dbReference>
<keyword evidence="7" id="KW-1185">Reference proteome</keyword>
<dbReference type="EMBL" id="MNPL01004852">
    <property type="protein sequence ID" value="OQR76411.1"/>
    <property type="molecule type" value="Genomic_DNA"/>
</dbReference>
<feature type="compositionally biased region" description="Basic and acidic residues" evidence="4">
    <location>
        <begin position="26"/>
        <end position="39"/>
    </location>
</feature>
<dbReference type="PANTHER" id="PTHR45982">
    <property type="entry name" value="REGULATOR OF CHROMOSOME CONDENSATION"/>
    <property type="match status" value="1"/>
</dbReference>
<feature type="repeat" description="RCC1" evidence="3">
    <location>
        <begin position="398"/>
        <end position="451"/>
    </location>
</feature>